<feature type="region of interest" description="Disordered" evidence="1">
    <location>
        <begin position="157"/>
        <end position="179"/>
    </location>
</feature>
<protein>
    <recommendedName>
        <fullName evidence="2">DUF7998 domain-containing protein</fullName>
    </recommendedName>
</protein>
<evidence type="ECO:0000313" key="4">
    <source>
        <dbReference type="Proteomes" id="UP000766550"/>
    </source>
</evidence>
<reference evidence="3 4" key="1">
    <citation type="submission" date="2021-06" db="EMBL/GenBank/DDBJ databases">
        <title>New haloarchaea isolates fom saline soil.</title>
        <authorList>
            <person name="Duran-Viseras A."/>
            <person name="Sanchez-Porro C.S."/>
            <person name="Ventosa A."/>
        </authorList>
    </citation>
    <scope>NUCLEOTIDE SEQUENCE [LARGE SCALE GENOMIC DNA]</scope>
    <source>
        <strain evidence="3 4">JCM 183640</strain>
    </source>
</reference>
<gene>
    <name evidence="3" type="ORF">KTS45_16790</name>
</gene>
<keyword evidence="4" id="KW-1185">Reference proteome</keyword>
<name>A0A8J7YCD8_9EURY</name>
<dbReference type="EMBL" id="JAHQXF010000003">
    <property type="protein sequence ID" value="MBV0925863.1"/>
    <property type="molecule type" value="Genomic_DNA"/>
</dbReference>
<proteinExistence type="predicted"/>
<sequence length="179" mass="20218">MNLPRLFDTDGDETFDSYGGFAADSLPEPGPFLADHDVLTGREHAAFHRLSRECFEERGVYDVTFGYNLARLNLDRRHSDSGFRYAREADDPSVLRAEFTPTTEFCPQSDTLTLGAFRAWNGTLERHEYDLVRVRTAPMHQQAVAINERLRHREAQFRETGDLSTGDGTVGESSGDIPF</sequence>
<feature type="domain" description="DUF7998" evidence="2">
    <location>
        <begin position="13"/>
        <end position="163"/>
    </location>
</feature>
<dbReference type="InterPro" id="IPR058311">
    <property type="entry name" value="DUF7998"/>
</dbReference>
<dbReference type="Proteomes" id="UP000766550">
    <property type="component" value="Unassembled WGS sequence"/>
</dbReference>
<dbReference type="Pfam" id="PF25979">
    <property type="entry name" value="DUF7998"/>
    <property type="match status" value="1"/>
</dbReference>
<evidence type="ECO:0000313" key="3">
    <source>
        <dbReference type="EMBL" id="MBV0925863.1"/>
    </source>
</evidence>
<comment type="caution">
    <text evidence="3">The sequence shown here is derived from an EMBL/GenBank/DDBJ whole genome shotgun (WGS) entry which is preliminary data.</text>
</comment>
<dbReference type="AlphaFoldDB" id="A0A8J7YCD8"/>
<evidence type="ECO:0000256" key="1">
    <source>
        <dbReference type="SAM" id="MobiDB-lite"/>
    </source>
</evidence>
<dbReference type="OrthoDB" id="169375at2157"/>
<organism evidence="3 4">
    <name type="scientific">Haloarcula limicola</name>
    <dbReference type="NCBI Taxonomy" id="1429915"/>
    <lineage>
        <taxon>Archaea</taxon>
        <taxon>Methanobacteriati</taxon>
        <taxon>Methanobacteriota</taxon>
        <taxon>Stenosarchaea group</taxon>
        <taxon>Halobacteria</taxon>
        <taxon>Halobacteriales</taxon>
        <taxon>Haloarculaceae</taxon>
        <taxon>Haloarcula</taxon>
    </lineage>
</organism>
<dbReference type="RefSeq" id="WP_162318919.1">
    <property type="nucleotide sequence ID" value="NZ_JAHQXF010000003.1"/>
</dbReference>
<accession>A0A8J7YCD8</accession>
<evidence type="ECO:0000259" key="2">
    <source>
        <dbReference type="Pfam" id="PF25979"/>
    </source>
</evidence>